<keyword evidence="5 7" id="KW-0472">Membrane</keyword>
<dbReference type="PANTHER" id="PTHR30213:SF0">
    <property type="entry name" value="UPF0761 MEMBRANE PROTEIN YIHY"/>
    <property type="match status" value="1"/>
</dbReference>
<evidence type="ECO:0000256" key="4">
    <source>
        <dbReference type="ARBA" id="ARBA00022989"/>
    </source>
</evidence>
<dbReference type="InterPro" id="IPR017039">
    <property type="entry name" value="Virul_fac_BrkB"/>
</dbReference>
<keyword evidence="2" id="KW-1003">Cell membrane</keyword>
<evidence type="ECO:0000256" key="1">
    <source>
        <dbReference type="ARBA" id="ARBA00004651"/>
    </source>
</evidence>
<keyword evidence="9" id="KW-1185">Reference proteome</keyword>
<comment type="subcellular location">
    <subcellularLocation>
        <location evidence="1">Cell membrane</location>
        <topology evidence="1">Multi-pass membrane protein</topology>
    </subcellularLocation>
</comment>
<dbReference type="PIRSF" id="PIRSF035875">
    <property type="entry name" value="RNase_BN"/>
    <property type="match status" value="1"/>
</dbReference>
<keyword evidence="4 7" id="KW-1133">Transmembrane helix</keyword>
<feature type="transmembrane region" description="Helical" evidence="7">
    <location>
        <begin position="254"/>
        <end position="276"/>
    </location>
</feature>
<dbReference type="EMBL" id="FOIZ01000001">
    <property type="protein sequence ID" value="SEW17004.1"/>
    <property type="molecule type" value="Genomic_DNA"/>
</dbReference>
<evidence type="ECO:0000256" key="5">
    <source>
        <dbReference type="ARBA" id="ARBA00023136"/>
    </source>
</evidence>
<sequence>MARGRSATSPTDIPSKGWMDIGWRLKDEIAADRVGLTAAGVAFYGLLALFPAITAILAIAGLFIDPQNMISELGMLSQFMPDQVMEIVKGQATEIAGSDEGGLGLMAILGVLFAIYSASKGMGSLIEGMNIAYDEDEKRGFIRLKLTTIGLTIALLFGIVVSFCAIIFVPSILSFLSESRIVELAALGAIWVTLILLTIFGLSLVYRYGPSRDAPEFQWASVGAVVGCTLWIIGSAAFAYYVENFAGYTESFGALGGAVALLMWFWVSAFVILIGAEINAEMEAQTKHDTTVGEDRPMGQRDATKADNLGEAQTS</sequence>
<dbReference type="STRING" id="364200.SAMN04488515_1381"/>
<gene>
    <name evidence="8" type="ORF">SAMN04488515_1381</name>
</gene>
<evidence type="ECO:0000256" key="6">
    <source>
        <dbReference type="SAM" id="MobiDB-lite"/>
    </source>
</evidence>
<feature type="transmembrane region" description="Helical" evidence="7">
    <location>
        <begin position="217"/>
        <end position="242"/>
    </location>
</feature>
<protein>
    <submittedName>
        <fullName evidence="8">Membrane protein</fullName>
    </submittedName>
</protein>
<proteinExistence type="predicted"/>
<dbReference type="OrthoDB" id="9781030at2"/>
<evidence type="ECO:0000256" key="3">
    <source>
        <dbReference type="ARBA" id="ARBA00022692"/>
    </source>
</evidence>
<evidence type="ECO:0000256" key="2">
    <source>
        <dbReference type="ARBA" id="ARBA00022475"/>
    </source>
</evidence>
<accession>A0A1I0PRU1</accession>
<feature type="transmembrane region" description="Helical" evidence="7">
    <location>
        <begin position="101"/>
        <end position="119"/>
    </location>
</feature>
<dbReference type="GO" id="GO:0005886">
    <property type="term" value="C:plasma membrane"/>
    <property type="evidence" value="ECO:0007669"/>
    <property type="project" value="UniProtKB-SubCell"/>
</dbReference>
<dbReference type="PANTHER" id="PTHR30213">
    <property type="entry name" value="INNER MEMBRANE PROTEIN YHJD"/>
    <property type="match status" value="1"/>
</dbReference>
<reference evidence="8 9" key="1">
    <citation type="submission" date="2016-10" db="EMBL/GenBank/DDBJ databases">
        <authorList>
            <person name="de Groot N.N."/>
        </authorList>
    </citation>
    <scope>NUCLEOTIDE SEQUENCE [LARGE SCALE GENOMIC DNA]</scope>
    <source>
        <strain evidence="8 9">DSM 17925</strain>
    </source>
</reference>
<feature type="transmembrane region" description="Helical" evidence="7">
    <location>
        <begin position="184"/>
        <end position="205"/>
    </location>
</feature>
<dbReference type="NCBIfam" id="TIGR00765">
    <property type="entry name" value="yihY_not_rbn"/>
    <property type="match status" value="1"/>
</dbReference>
<feature type="region of interest" description="Disordered" evidence="6">
    <location>
        <begin position="287"/>
        <end position="315"/>
    </location>
</feature>
<feature type="transmembrane region" description="Helical" evidence="7">
    <location>
        <begin position="41"/>
        <end position="64"/>
    </location>
</feature>
<feature type="compositionally biased region" description="Basic and acidic residues" evidence="6">
    <location>
        <begin position="287"/>
        <end position="305"/>
    </location>
</feature>
<dbReference type="Proteomes" id="UP000199167">
    <property type="component" value="Unassembled WGS sequence"/>
</dbReference>
<feature type="transmembrane region" description="Helical" evidence="7">
    <location>
        <begin position="148"/>
        <end position="172"/>
    </location>
</feature>
<dbReference type="RefSeq" id="WP_089991932.1">
    <property type="nucleotide sequence ID" value="NZ_FOIZ01000001.1"/>
</dbReference>
<evidence type="ECO:0000313" key="9">
    <source>
        <dbReference type="Proteomes" id="UP000199167"/>
    </source>
</evidence>
<name>A0A1I0PRU1_9RHOB</name>
<evidence type="ECO:0000313" key="8">
    <source>
        <dbReference type="EMBL" id="SEW17004.1"/>
    </source>
</evidence>
<dbReference type="Pfam" id="PF03631">
    <property type="entry name" value="Virul_fac_BrkB"/>
    <property type="match status" value="1"/>
</dbReference>
<dbReference type="AlphaFoldDB" id="A0A1I0PRU1"/>
<organism evidence="8 9">
    <name type="scientific">Cognatiyoonia koreensis</name>
    <dbReference type="NCBI Taxonomy" id="364200"/>
    <lineage>
        <taxon>Bacteria</taxon>
        <taxon>Pseudomonadati</taxon>
        <taxon>Pseudomonadota</taxon>
        <taxon>Alphaproteobacteria</taxon>
        <taxon>Rhodobacterales</taxon>
        <taxon>Paracoccaceae</taxon>
        <taxon>Cognatiyoonia</taxon>
    </lineage>
</organism>
<keyword evidence="3 7" id="KW-0812">Transmembrane</keyword>
<evidence type="ECO:0000256" key="7">
    <source>
        <dbReference type="SAM" id="Phobius"/>
    </source>
</evidence>